<name>A0A2A9N8I1_9AGAR</name>
<accession>A0A2A9N8I1</accession>
<sequence>LFPPDSPYTVTPQYLKAGTTKSVDFIVVFEVALGALPVFFIGLKSPYALKYKSTRQEADDQMRERMGDLTGNYIHPQRIVRSVFSTQLCFYRQDVNDPLSLTPPTIPRTLTYVNDTAPSERWDCDLLDADGEQRLRGVVEEIKAACEGLELPR</sequence>
<feature type="transmembrane region" description="Helical" evidence="1">
    <location>
        <begin position="25"/>
        <end position="43"/>
    </location>
</feature>
<dbReference type="STRING" id="703135.A0A2A9N8I1"/>
<feature type="non-terminal residue" evidence="2">
    <location>
        <position position="1"/>
    </location>
</feature>
<evidence type="ECO:0000313" key="3">
    <source>
        <dbReference type="Proteomes" id="UP000242287"/>
    </source>
</evidence>
<dbReference type="Proteomes" id="UP000242287">
    <property type="component" value="Unassembled WGS sequence"/>
</dbReference>
<keyword evidence="3" id="KW-1185">Reference proteome</keyword>
<organism evidence="2 3">
    <name type="scientific">Amanita thiersii Skay4041</name>
    <dbReference type="NCBI Taxonomy" id="703135"/>
    <lineage>
        <taxon>Eukaryota</taxon>
        <taxon>Fungi</taxon>
        <taxon>Dikarya</taxon>
        <taxon>Basidiomycota</taxon>
        <taxon>Agaricomycotina</taxon>
        <taxon>Agaricomycetes</taxon>
        <taxon>Agaricomycetidae</taxon>
        <taxon>Agaricales</taxon>
        <taxon>Pluteineae</taxon>
        <taxon>Amanitaceae</taxon>
        <taxon>Amanita</taxon>
    </lineage>
</organism>
<dbReference type="EMBL" id="KZ302422">
    <property type="protein sequence ID" value="PFH45354.1"/>
    <property type="molecule type" value="Genomic_DNA"/>
</dbReference>
<reference evidence="2 3" key="1">
    <citation type="submission" date="2014-02" db="EMBL/GenBank/DDBJ databases">
        <title>Transposable element dynamics among asymbiotic and ectomycorrhizal Amanita fungi.</title>
        <authorList>
            <consortium name="DOE Joint Genome Institute"/>
            <person name="Hess J."/>
            <person name="Skrede I."/>
            <person name="Wolfe B."/>
            <person name="LaButti K."/>
            <person name="Ohm R.A."/>
            <person name="Grigoriev I.V."/>
            <person name="Pringle A."/>
        </authorList>
    </citation>
    <scope>NUCLEOTIDE SEQUENCE [LARGE SCALE GENOMIC DNA]</scope>
    <source>
        <strain evidence="2 3">SKay4041</strain>
    </source>
</reference>
<keyword evidence="1" id="KW-0472">Membrane</keyword>
<protein>
    <submittedName>
        <fullName evidence="2">Uncharacterized protein</fullName>
    </submittedName>
</protein>
<keyword evidence="1" id="KW-1133">Transmembrane helix</keyword>
<keyword evidence="1" id="KW-0812">Transmembrane</keyword>
<dbReference type="AlphaFoldDB" id="A0A2A9N8I1"/>
<proteinExistence type="predicted"/>
<gene>
    <name evidence="2" type="ORF">AMATHDRAFT_160555</name>
</gene>
<evidence type="ECO:0000256" key="1">
    <source>
        <dbReference type="SAM" id="Phobius"/>
    </source>
</evidence>
<evidence type="ECO:0000313" key="2">
    <source>
        <dbReference type="EMBL" id="PFH45354.1"/>
    </source>
</evidence>
<dbReference type="OrthoDB" id="5362978at2759"/>